<gene>
    <name evidence="5" type="ORF">EVAR_87300_1</name>
</gene>
<dbReference type="OrthoDB" id="6044770at2759"/>
<dbReference type="PANTHER" id="PTHR22576:SF41">
    <property type="entry name" value="CASPASE 14, APOPTOSIS-RELATED CYSTEINE PEPTIDASE"/>
    <property type="match status" value="1"/>
</dbReference>
<dbReference type="SUPFAM" id="SSF52129">
    <property type="entry name" value="Caspase-like"/>
    <property type="match status" value="1"/>
</dbReference>
<evidence type="ECO:0000313" key="5">
    <source>
        <dbReference type="EMBL" id="GBP42920.1"/>
    </source>
</evidence>
<dbReference type="InterPro" id="IPR011600">
    <property type="entry name" value="Pept_C14_caspase"/>
</dbReference>
<dbReference type="SMART" id="SM00115">
    <property type="entry name" value="CASc"/>
    <property type="match status" value="1"/>
</dbReference>
<evidence type="ECO:0000259" key="3">
    <source>
        <dbReference type="PROSITE" id="PS50207"/>
    </source>
</evidence>
<dbReference type="Proteomes" id="UP000299102">
    <property type="component" value="Unassembled WGS sequence"/>
</dbReference>
<evidence type="ECO:0000256" key="1">
    <source>
        <dbReference type="ARBA" id="ARBA00010134"/>
    </source>
</evidence>
<dbReference type="InterPro" id="IPR056260">
    <property type="entry name" value="Dredd_2nd"/>
</dbReference>
<evidence type="ECO:0000259" key="4">
    <source>
        <dbReference type="PROSITE" id="PS50208"/>
    </source>
</evidence>
<protein>
    <recommendedName>
        <fullName evidence="7">Caspase-8</fullName>
    </recommendedName>
</protein>
<dbReference type="PROSITE" id="PS50208">
    <property type="entry name" value="CASPASE_P20"/>
    <property type="match status" value="1"/>
</dbReference>
<reference evidence="5 6" key="1">
    <citation type="journal article" date="2019" name="Commun. Biol.">
        <title>The bagworm genome reveals a unique fibroin gene that provides high tensile strength.</title>
        <authorList>
            <person name="Kono N."/>
            <person name="Nakamura H."/>
            <person name="Ohtoshi R."/>
            <person name="Tomita M."/>
            <person name="Numata K."/>
            <person name="Arakawa K."/>
        </authorList>
    </citation>
    <scope>NUCLEOTIDE SEQUENCE [LARGE SCALE GENOMIC DNA]</scope>
</reference>
<name>A0A4C1VWG9_EUMVA</name>
<dbReference type="PANTHER" id="PTHR22576">
    <property type="entry name" value="MUCOSA ASSOCIATED LYMPHOID TISSUE LYMPHOMA TRANSLOCATION PROTEIN 1/PARACASPASE"/>
    <property type="match status" value="1"/>
</dbReference>
<dbReference type="InterPro" id="IPR029030">
    <property type="entry name" value="Caspase-like_dom_sf"/>
</dbReference>
<accession>A0A4C1VWG9</accession>
<dbReference type="Pfam" id="PF00656">
    <property type="entry name" value="Peptidase_C14"/>
    <property type="match status" value="1"/>
</dbReference>
<dbReference type="STRING" id="151549.A0A4C1VWG9"/>
<dbReference type="InterPro" id="IPR052039">
    <property type="entry name" value="Caspase-related_regulators"/>
</dbReference>
<dbReference type="Gene3D" id="3.40.50.1460">
    <property type="match status" value="1"/>
</dbReference>
<dbReference type="InterPro" id="IPR002138">
    <property type="entry name" value="Pept_C14_p10"/>
</dbReference>
<dbReference type="EMBL" id="BGZK01000426">
    <property type="protein sequence ID" value="GBP42920.1"/>
    <property type="molecule type" value="Genomic_DNA"/>
</dbReference>
<dbReference type="InterPro" id="IPR015917">
    <property type="entry name" value="Pept_C14A"/>
</dbReference>
<dbReference type="PRINTS" id="PR00376">
    <property type="entry name" value="IL1BCENZYME"/>
</dbReference>
<feature type="domain" description="Caspase family p10" evidence="3">
    <location>
        <begin position="442"/>
        <end position="522"/>
    </location>
</feature>
<feature type="domain" description="Caspase family p20" evidence="4">
    <location>
        <begin position="285"/>
        <end position="419"/>
    </location>
</feature>
<dbReference type="Pfam" id="PF23725">
    <property type="entry name" value="Dredd_N"/>
    <property type="match status" value="1"/>
</dbReference>
<evidence type="ECO:0000313" key="6">
    <source>
        <dbReference type="Proteomes" id="UP000299102"/>
    </source>
</evidence>
<comment type="similarity">
    <text evidence="1 2">Belongs to the peptidase C14A family.</text>
</comment>
<dbReference type="AlphaFoldDB" id="A0A4C1VWG9"/>
<sequence length="524" mass="60556">MNSVISNIDAIDINAVAELQHCLDLSDITSLVFLLYDAPHTALERLTLLHRVSEVHSRNMDLLCDWARLSQTRNSWKYELLEALSICQLFGAIKKLGFNVDEVKRHFLPHNVHVTHYINPMKKLLYKICENIQMENLLKLKKTLVTFDIDVQEYETCELIFLKLIVEEFIMIGSWKTECKIQEQCNMKNLTNIFRNLQGLMKFALELQEAENYLNNGPKPLDVTAKVVEPQKLKLNHTNYIDFKQIDELFQNLSINEELNESSLKLKSDSSKLHQESYPIIKKSRLGICYIINQEEFYSSKESIAKNIKQPEDRKGTEKDEIKLSKIMKLYNFEVVVDRNLNHQQIPRKIKDVIKNDVLEEDSIFIFCILSHGIEGCVFGADSVPVPIKTIWDILDSDAASKLHGKPKVLIIQACQESHQPRSEFVADGLDKPFHSLTYTPKSDFLTYWATAPELSAYRCEKEGSIFIQMLCFRVHQLGKEEQLCDIFTKVNEDVIVISKSSNYIQVPSVTSTLRRKLYLHLPV</sequence>
<dbReference type="InterPro" id="IPR001309">
    <property type="entry name" value="Pept_C14_p20"/>
</dbReference>
<evidence type="ECO:0008006" key="7">
    <source>
        <dbReference type="Google" id="ProtNLM"/>
    </source>
</evidence>
<dbReference type="InterPro" id="IPR056259">
    <property type="entry name" value="Dredd_N"/>
</dbReference>
<proteinExistence type="inferred from homology"/>
<dbReference type="PROSITE" id="PS50207">
    <property type="entry name" value="CASPASE_P10"/>
    <property type="match status" value="1"/>
</dbReference>
<dbReference type="Pfam" id="PF23724">
    <property type="entry name" value="Dredd_2nd"/>
    <property type="match status" value="1"/>
</dbReference>
<organism evidence="5 6">
    <name type="scientific">Eumeta variegata</name>
    <name type="common">Bagworm moth</name>
    <name type="synonym">Eumeta japonica</name>
    <dbReference type="NCBI Taxonomy" id="151549"/>
    <lineage>
        <taxon>Eukaryota</taxon>
        <taxon>Metazoa</taxon>
        <taxon>Ecdysozoa</taxon>
        <taxon>Arthropoda</taxon>
        <taxon>Hexapoda</taxon>
        <taxon>Insecta</taxon>
        <taxon>Pterygota</taxon>
        <taxon>Neoptera</taxon>
        <taxon>Endopterygota</taxon>
        <taxon>Lepidoptera</taxon>
        <taxon>Glossata</taxon>
        <taxon>Ditrysia</taxon>
        <taxon>Tineoidea</taxon>
        <taxon>Psychidae</taxon>
        <taxon>Oiketicinae</taxon>
        <taxon>Eumeta</taxon>
    </lineage>
</organism>
<dbReference type="GO" id="GO:0006508">
    <property type="term" value="P:proteolysis"/>
    <property type="evidence" value="ECO:0007669"/>
    <property type="project" value="InterPro"/>
</dbReference>
<comment type="caution">
    <text evidence="5">The sequence shown here is derived from an EMBL/GenBank/DDBJ whole genome shotgun (WGS) entry which is preliminary data.</text>
</comment>
<keyword evidence="6" id="KW-1185">Reference proteome</keyword>
<evidence type="ECO:0000256" key="2">
    <source>
        <dbReference type="RuleBase" id="RU003971"/>
    </source>
</evidence>
<dbReference type="GO" id="GO:0004197">
    <property type="term" value="F:cysteine-type endopeptidase activity"/>
    <property type="evidence" value="ECO:0007669"/>
    <property type="project" value="InterPro"/>
</dbReference>